<dbReference type="Proteomes" id="UP000005723">
    <property type="component" value="Unassembled WGS sequence"/>
</dbReference>
<evidence type="ECO:0000313" key="2">
    <source>
        <dbReference type="Proteomes" id="UP000005723"/>
    </source>
</evidence>
<dbReference type="AlphaFoldDB" id="D4DWJ4"/>
<reference evidence="1 2" key="1">
    <citation type="submission" date="2010-01" db="EMBL/GenBank/DDBJ databases">
        <authorList>
            <person name="Muzny D."/>
            <person name="Qin X."/>
            <person name="Deng J."/>
            <person name="Jiang H."/>
            <person name="Liu Y."/>
            <person name="Qu J."/>
            <person name="Song X.-Z."/>
            <person name="Zhang L."/>
            <person name="Thornton R."/>
            <person name="Coyle M."/>
            <person name="Francisco L."/>
            <person name="Jackson L."/>
            <person name="Javaid M."/>
            <person name="Korchina V."/>
            <person name="Kovar C."/>
            <person name="Mata R."/>
            <person name="Mathew T."/>
            <person name="Ngo R."/>
            <person name="Nguyen L."/>
            <person name="Nguyen N."/>
            <person name="Okwuonu G."/>
            <person name="Ongeri F."/>
            <person name="Pham C."/>
            <person name="Simmons D."/>
            <person name="Wilczek-Boney K."/>
            <person name="Hale W."/>
            <person name="Jakkamsetti A."/>
            <person name="Pham P."/>
            <person name="Ruth R."/>
            <person name="San Lucas F."/>
            <person name="Warren J."/>
            <person name="Zhang J."/>
            <person name="Zhao Z."/>
            <person name="Zhou C."/>
            <person name="Zhu D."/>
            <person name="Lee S."/>
            <person name="Bess C."/>
            <person name="Blankenburg K."/>
            <person name="Forbes L."/>
            <person name="Fu Q."/>
            <person name="Gubbala S."/>
            <person name="Hirani K."/>
            <person name="Jayaseelan J.C."/>
            <person name="Lara F."/>
            <person name="Munidasa M."/>
            <person name="Palculict T."/>
            <person name="Patil S."/>
            <person name="Pu L.-L."/>
            <person name="Saada N."/>
            <person name="Tang L."/>
            <person name="Weissenberger G."/>
            <person name="Zhu Y."/>
            <person name="Hemphill L."/>
            <person name="Shang Y."/>
            <person name="Youmans B."/>
            <person name="Ayvaz T."/>
            <person name="Ross M."/>
            <person name="Santibanez J."/>
            <person name="Aqrawi P."/>
            <person name="Gross S."/>
            <person name="Joshi V."/>
            <person name="Fowler G."/>
            <person name="Nazareth L."/>
            <person name="Reid J."/>
            <person name="Worley K."/>
            <person name="Petrosino J."/>
            <person name="Highlander S."/>
            <person name="Gibbs R."/>
        </authorList>
    </citation>
    <scope>NUCLEOTIDE SEQUENCE [LARGE SCALE GENOMIC DNA]</scope>
    <source>
        <strain evidence="1 2">DSM 4582</strain>
    </source>
</reference>
<accession>D4DWJ4</accession>
<protein>
    <submittedName>
        <fullName evidence="1">Uncharacterized protein</fullName>
    </submittedName>
</protein>
<comment type="caution">
    <text evidence="1">The sequence shown here is derived from an EMBL/GenBank/DDBJ whole genome shotgun (WGS) entry which is preliminary data.</text>
</comment>
<dbReference type="HOGENOM" id="CLU_2920190_0_0_6"/>
<organism evidence="1 2">
    <name type="scientific">Serratia odorifera DSM 4582</name>
    <dbReference type="NCBI Taxonomy" id="667129"/>
    <lineage>
        <taxon>Bacteria</taxon>
        <taxon>Pseudomonadati</taxon>
        <taxon>Pseudomonadota</taxon>
        <taxon>Gammaproteobacteria</taxon>
        <taxon>Enterobacterales</taxon>
        <taxon>Yersiniaceae</taxon>
        <taxon>Serratia</taxon>
    </lineage>
</organism>
<sequence>MRYQNTAQSFHWPFQVREHEIEIVPASPAIVDASDDGGVVAGTGIGMVTRFMATSLVKNRR</sequence>
<evidence type="ECO:0000313" key="1">
    <source>
        <dbReference type="EMBL" id="EFE97966.1"/>
    </source>
</evidence>
<dbReference type="RefSeq" id="WP_004954854.1">
    <property type="nucleotide sequence ID" value="NZ_GG753567.1"/>
</dbReference>
<gene>
    <name evidence="1" type="ORF">HMPREF0758_0294</name>
</gene>
<keyword evidence="2" id="KW-1185">Reference proteome</keyword>
<dbReference type="EMBL" id="ADBY01000013">
    <property type="protein sequence ID" value="EFE97966.1"/>
    <property type="molecule type" value="Genomic_DNA"/>
</dbReference>
<proteinExistence type="predicted"/>
<name>D4DWJ4_SEROD</name>
<dbReference type="OrthoDB" id="9815676at2"/>